<proteinExistence type="predicted"/>
<feature type="domain" description="HipA N-terminal subdomain 1" evidence="1">
    <location>
        <begin position="5"/>
        <end position="82"/>
    </location>
</feature>
<evidence type="ECO:0000259" key="1">
    <source>
        <dbReference type="Pfam" id="PF13657"/>
    </source>
</evidence>
<protein>
    <recommendedName>
        <fullName evidence="1">HipA N-terminal subdomain 1 domain-containing protein</fullName>
    </recommendedName>
</protein>
<organism evidence="2">
    <name type="scientific">termite gut metagenome</name>
    <dbReference type="NCBI Taxonomy" id="433724"/>
    <lineage>
        <taxon>unclassified sequences</taxon>
        <taxon>metagenomes</taxon>
        <taxon>organismal metagenomes</taxon>
    </lineage>
</organism>
<dbReference type="PANTHER" id="PTHR37419">
    <property type="entry name" value="SERINE/THREONINE-PROTEIN KINASE TOXIN HIPA"/>
    <property type="match status" value="1"/>
</dbReference>
<dbReference type="EMBL" id="SNRY01005534">
    <property type="protein sequence ID" value="KAA6314711.1"/>
    <property type="molecule type" value="Genomic_DNA"/>
</dbReference>
<dbReference type="NCBIfam" id="TIGR03071">
    <property type="entry name" value="couple_hipA"/>
    <property type="match status" value="1"/>
</dbReference>
<dbReference type="InterPro" id="IPR052028">
    <property type="entry name" value="HipA_Ser/Thr_kinase"/>
</dbReference>
<dbReference type="PANTHER" id="PTHR37419:SF6">
    <property type="entry name" value="KINASE HI_0665-RELATED"/>
    <property type="match status" value="1"/>
</dbReference>
<name>A0A5J4Q0T5_9ZZZZ</name>
<comment type="caution">
    <text evidence="2">The sequence shown here is derived from an EMBL/GenBank/DDBJ whole genome shotgun (WGS) entry which is preliminary data.</text>
</comment>
<reference evidence="2" key="1">
    <citation type="submission" date="2019-03" db="EMBL/GenBank/DDBJ databases">
        <title>Single cell metagenomics reveals metabolic interactions within the superorganism composed of flagellate Streblomastix strix and complex community of Bacteroidetes bacteria on its surface.</title>
        <authorList>
            <person name="Treitli S.C."/>
            <person name="Kolisko M."/>
            <person name="Husnik F."/>
            <person name="Keeling P."/>
            <person name="Hampl V."/>
        </authorList>
    </citation>
    <scope>NUCLEOTIDE SEQUENCE</scope>
    <source>
        <strain evidence="2">STM</strain>
    </source>
</reference>
<gene>
    <name evidence="2" type="ORF">EZS27_034715</name>
</gene>
<dbReference type="GO" id="GO:0004674">
    <property type="term" value="F:protein serine/threonine kinase activity"/>
    <property type="evidence" value="ECO:0007669"/>
    <property type="project" value="TreeGrafter"/>
</dbReference>
<dbReference type="InterPro" id="IPR017508">
    <property type="entry name" value="HipA_N1"/>
</dbReference>
<dbReference type="GO" id="GO:0005829">
    <property type="term" value="C:cytosol"/>
    <property type="evidence" value="ECO:0007669"/>
    <property type="project" value="TreeGrafter"/>
</dbReference>
<dbReference type="AlphaFoldDB" id="A0A5J4Q0T5"/>
<sequence>MRTANVYENKTLAGELIEENSSSYIFRYDEKYFTDKSLPAINLTLPKTKREYHSEFLFSFFFNLLSEGVNKQVQLHNFKIDENITKISISGVQEKLSAIIGKGKVILTPESTQGKYIIKPIPDYKRLQYCHFMPANEHLTMQIARQVYNIHTAENAIP</sequence>
<dbReference type="Pfam" id="PF13657">
    <property type="entry name" value="Couple_hipA"/>
    <property type="match status" value="1"/>
</dbReference>
<evidence type="ECO:0000313" key="2">
    <source>
        <dbReference type="EMBL" id="KAA6314711.1"/>
    </source>
</evidence>
<accession>A0A5J4Q0T5</accession>